<dbReference type="InterPro" id="IPR000719">
    <property type="entry name" value="Prot_kinase_dom"/>
</dbReference>
<dbReference type="GO" id="GO:0005524">
    <property type="term" value="F:ATP binding"/>
    <property type="evidence" value="ECO:0007669"/>
    <property type="project" value="InterPro"/>
</dbReference>
<protein>
    <recommendedName>
        <fullName evidence="2">Protein kinase domain-containing protein</fullName>
    </recommendedName>
</protein>
<dbReference type="HOGENOM" id="CLU_023413_0_0_1"/>
<feature type="domain" description="Protein kinase" evidence="2">
    <location>
        <begin position="181"/>
        <end position="374"/>
    </location>
</feature>
<name>A0A0C2TA89_AMAMK</name>
<evidence type="ECO:0000259" key="2">
    <source>
        <dbReference type="PROSITE" id="PS50011"/>
    </source>
</evidence>
<keyword evidence="4" id="KW-1185">Reference proteome</keyword>
<accession>A0A0C2TA89</accession>
<feature type="compositionally biased region" description="Basic and acidic residues" evidence="1">
    <location>
        <begin position="119"/>
        <end position="139"/>
    </location>
</feature>
<reference evidence="3 4" key="1">
    <citation type="submission" date="2014-04" db="EMBL/GenBank/DDBJ databases">
        <title>Evolutionary Origins and Diversification of the Mycorrhizal Mutualists.</title>
        <authorList>
            <consortium name="DOE Joint Genome Institute"/>
            <consortium name="Mycorrhizal Genomics Consortium"/>
            <person name="Kohler A."/>
            <person name="Kuo A."/>
            <person name="Nagy L.G."/>
            <person name="Floudas D."/>
            <person name="Copeland A."/>
            <person name="Barry K.W."/>
            <person name="Cichocki N."/>
            <person name="Veneault-Fourrey C."/>
            <person name="LaButti K."/>
            <person name="Lindquist E.A."/>
            <person name="Lipzen A."/>
            <person name="Lundell T."/>
            <person name="Morin E."/>
            <person name="Murat C."/>
            <person name="Riley R."/>
            <person name="Ohm R."/>
            <person name="Sun H."/>
            <person name="Tunlid A."/>
            <person name="Henrissat B."/>
            <person name="Grigoriev I.V."/>
            <person name="Hibbett D.S."/>
            <person name="Martin F."/>
        </authorList>
    </citation>
    <scope>NUCLEOTIDE SEQUENCE [LARGE SCALE GENOMIC DNA]</scope>
    <source>
        <strain evidence="3 4">Koide BX008</strain>
    </source>
</reference>
<dbReference type="OrthoDB" id="427969at2759"/>
<dbReference type="EMBL" id="KN818257">
    <property type="protein sequence ID" value="KIL63589.1"/>
    <property type="molecule type" value="Genomic_DNA"/>
</dbReference>
<dbReference type="Gene3D" id="1.10.510.10">
    <property type="entry name" value="Transferase(Phosphotransferase) domain 1"/>
    <property type="match status" value="1"/>
</dbReference>
<gene>
    <name evidence="3" type="ORF">M378DRAFT_164271</name>
</gene>
<sequence length="374" mass="42334">MKKVGELLPPHGIQLKWLRGQTLVPKVLSKAALHLGLRQMEWMFLTCHNYWIVCRLVRDDNHPYLAYSSEISIKDSSEPFRAFLGAILSGVVGVPVESSAYSSDMELDTIEEGEDEGPLPEHDIDDDRSRAHDEHKNTESRLIVTSSSPNSPDDFQVWVHLHRLSNNTLVFPACARSKQRLWLTRFIASGSTGNVWECRFDNCDDLFAVKIVEVLRPSDAGSRQRLHNEFNVYLTLDKAYQSGQLCDRIAPCCYGAFKGNGVDILILDLCDGTLNDWGELSAPERSQVYKLVQDLHRIGIRHGDLEPRNIGRVRGGGFCLIDFSESKRHTCKERKVSEPGTQTAPAHNQKCTELQTLRNYLWKRPLQADHVNLG</sequence>
<evidence type="ECO:0000256" key="1">
    <source>
        <dbReference type="SAM" id="MobiDB-lite"/>
    </source>
</evidence>
<evidence type="ECO:0000313" key="4">
    <source>
        <dbReference type="Proteomes" id="UP000054549"/>
    </source>
</evidence>
<dbReference type="STRING" id="946122.A0A0C2TA89"/>
<feature type="region of interest" description="Disordered" evidence="1">
    <location>
        <begin position="109"/>
        <end position="148"/>
    </location>
</feature>
<dbReference type="Pfam" id="PF06293">
    <property type="entry name" value="Kdo"/>
    <property type="match status" value="1"/>
</dbReference>
<dbReference type="InParanoid" id="A0A0C2TA89"/>
<dbReference type="Proteomes" id="UP000054549">
    <property type="component" value="Unassembled WGS sequence"/>
</dbReference>
<dbReference type="InterPro" id="IPR011009">
    <property type="entry name" value="Kinase-like_dom_sf"/>
</dbReference>
<proteinExistence type="predicted"/>
<dbReference type="AlphaFoldDB" id="A0A0C2TA89"/>
<evidence type="ECO:0000313" key="3">
    <source>
        <dbReference type="EMBL" id="KIL63589.1"/>
    </source>
</evidence>
<dbReference type="PROSITE" id="PS50011">
    <property type="entry name" value="PROTEIN_KINASE_DOM"/>
    <property type="match status" value="1"/>
</dbReference>
<dbReference type="SUPFAM" id="SSF56112">
    <property type="entry name" value="Protein kinase-like (PK-like)"/>
    <property type="match status" value="1"/>
</dbReference>
<organism evidence="3 4">
    <name type="scientific">Amanita muscaria (strain Koide BX008)</name>
    <dbReference type="NCBI Taxonomy" id="946122"/>
    <lineage>
        <taxon>Eukaryota</taxon>
        <taxon>Fungi</taxon>
        <taxon>Dikarya</taxon>
        <taxon>Basidiomycota</taxon>
        <taxon>Agaricomycotina</taxon>
        <taxon>Agaricomycetes</taxon>
        <taxon>Agaricomycetidae</taxon>
        <taxon>Agaricales</taxon>
        <taxon>Pluteineae</taxon>
        <taxon>Amanitaceae</taxon>
        <taxon>Amanita</taxon>
    </lineage>
</organism>
<feature type="compositionally biased region" description="Acidic residues" evidence="1">
    <location>
        <begin position="109"/>
        <end position="118"/>
    </location>
</feature>
<dbReference type="GO" id="GO:0004672">
    <property type="term" value="F:protein kinase activity"/>
    <property type="evidence" value="ECO:0007669"/>
    <property type="project" value="InterPro"/>
</dbReference>